<keyword evidence="2" id="KW-1185">Reference proteome</keyword>
<dbReference type="Proteomes" id="UP000321058">
    <property type="component" value="Unassembled WGS sequence"/>
</dbReference>
<gene>
    <name evidence="1" type="ORF">RSO01_90320</name>
</gene>
<comment type="caution">
    <text evidence="1">The sequence shown here is derived from an EMBL/GenBank/DDBJ whole genome shotgun (WGS) entry which is preliminary data.</text>
</comment>
<evidence type="ECO:0000313" key="2">
    <source>
        <dbReference type="Proteomes" id="UP000321058"/>
    </source>
</evidence>
<name>A0A512NSE2_9HYPH</name>
<sequence>MDECKTDQLVFYAFDLLFLDKRLFRRKVAGLLYSEHSAASLMRGMINQLPWGVQY</sequence>
<dbReference type="EMBL" id="BKAJ01000265">
    <property type="protein sequence ID" value="GEP61866.1"/>
    <property type="molecule type" value="Genomic_DNA"/>
</dbReference>
<dbReference type="RefSeq" id="WP_170303853.1">
    <property type="nucleotide sequence ID" value="NZ_BKAJ01000265.1"/>
</dbReference>
<reference evidence="1 2" key="1">
    <citation type="submission" date="2019-07" db="EMBL/GenBank/DDBJ databases">
        <title>Whole genome shotgun sequence of Reyranella soli NBRC 108950.</title>
        <authorList>
            <person name="Hosoyama A."/>
            <person name="Uohara A."/>
            <person name="Ohji S."/>
            <person name="Ichikawa N."/>
        </authorList>
    </citation>
    <scope>NUCLEOTIDE SEQUENCE [LARGE SCALE GENOMIC DNA]</scope>
    <source>
        <strain evidence="1 2">NBRC 108950</strain>
    </source>
</reference>
<organism evidence="1 2">
    <name type="scientific">Reyranella soli</name>
    <dbReference type="NCBI Taxonomy" id="1230389"/>
    <lineage>
        <taxon>Bacteria</taxon>
        <taxon>Pseudomonadati</taxon>
        <taxon>Pseudomonadota</taxon>
        <taxon>Alphaproteobacteria</taxon>
        <taxon>Hyphomicrobiales</taxon>
        <taxon>Reyranellaceae</taxon>
        <taxon>Reyranella</taxon>
    </lineage>
</organism>
<proteinExistence type="predicted"/>
<evidence type="ECO:0000313" key="1">
    <source>
        <dbReference type="EMBL" id="GEP61866.1"/>
    </source>
</evidence>
<protein>
    <submittedName>
        <fullName evidence="1">Uncharacterized protein</fullName>
    </submittedName>
</protein>
<dbReference type="AlphaFoldDB" id="A0A512NSE2"/>
<accession>A0A512NSE2</accession>